<evidence type="ECO:0000313" key="2">
    <source>
        <dbReference type="EMBL" id="GAX02842.1"/>
    </source>
</evidence>
<gene>
    <name evidence="2" type="ORF">IWT140_00440</name>
</gene>
<dbReference type="AlphaFoldDB" id="A0A1Z5IMQ0"/>
<dbReference type="SUPFAM" id="SSF56726">
    <property type="entry name" value="DNA topoisomerase IV, alpha subunit"/>
    <property type="match status" value="1"/>
</dbReference>
<dbReference type="Proteomes" id="UP000198430">
    <property type="component" value="Unassembled WGS sequence"/>
</dbReference>
<feature type="domain" description="DUF2399" evidence="1">
    <location>
        <begin position="122"/>
        <end position="198"/>
    </location>
</feature>
<proteinExistence type="predicted"/>
<reference evidence="2 3" key="1">
    <citation type="submission" date="2015-11" db="EMBL/GenBank/DDBJ databases">
        <title>Draft genome sequences of new species of the genus Lactobacillus isolated from orchardgrass silage.</title>
        <authorList>
            <person name="Tohno M."/>
            <person name="Tanizawa Y."/>
            <person name="Arita M."/>
        </authorList>
    </citation>
    <scope>NUCLEOTIDE SEQUENCE [LARGE SCALE GENOMIC DNA]</scope>
    <source>
        <strain evidence="2 3">IWT140</strain>
    </source>
</reference>
<dbReference type="Pfam" id="PF09664">
    <property type="entry name" value="DUF2399"/>
    <property type="match status" value="1"/>
</dbReference>
<protein>
    <recommendedName>
        <fullName evidence="1">DUF2399 domain-containing protein</fullName>
    </recommendedName>
</protein>
<dbReference type="GO" id="GO:0005694">
    <property type="term" value="C:chromosome"/>
    <property type="evidence" value="ECO:0007669"/>
    <property type="project" value="InterPro"/>
</dbReference>
<comment type="caution">
    <text evidence="2">The sequence shown here is derived from an EMBL/GenBank/DDBJ whole genome shotgun (WGS) entry which is preliminary data.</text>
</comment>
<evidence type="ECO:0000313" key="3">
    <source>
        <dbReference type="Proteomes" id="UP000198430"/>
    </source>
</evidence>
<name>A0A1Z5IMQ0_9LACO</name>
<dbReference type="GO" id="GO:0003677">
    <property type="term" value="F:DNA binding"/>
    <property type="evidence" value="ECO:0007669"/>
    <property type="project" value="InterPro"/>
</dbReference>
<dbReference type="RefSeq" id="WP_179211585.1">
    <property type="nucleotide sequence ID" value="NZ_BCMH01000002.1"/>
</dbReference>
<dbReference type="InterPro" id="IPR036078">
    <property type="entry name" value="Spo11/TopoVI_A_sf"/>
</dbReference>
<dbReference type="EMBL" id="BCMH01000002">
    <property type="protein sequence ID" value="GAX02842.1"/>
    <property type="molecule type" value="Genomic_DNA"/>
</dbReference>
<evidence type="ECO:0000259" key="1">
    <source>
        <dbReference type="Pfam" id="PF09664"/>
    </source>
</evidence>
<organism evidence="2 3">
    <name type="scientific">Secundilactobacillus pentosiphilus</name>
    <dbReference type="NCBI Taxonomy" id="1714682"/>
    <lineage>
        <taxon>Bacteria</taxon>
        <taxon>Bacillati</taxon>
        <taxon>Bacillota</taxon>
        <taxon>Bacilli</taxon>
        <taxon>Lactobacillales</taxon>
        <taxon>Lactobacillaceae</taxon>
        <taxon>Secundilactobacillus</taxon>
    </lineage>
</organism>
<dbReference type="InterPro" id="IPR024465">
    <property type="entry name" value="DUF2399"/>
</dbReference>
<keyword evidence="3" id="KW-1185">Reference proteome</keyword>
<accession>A0A1Z5IMQ0</accession>
<sequence>MTDYQQAYEKKYHKDAPSGAVQLESLFNKIAQHQPLGTLMLETSKCGLPAHTLVDNHSPQAKQLRHYFNQILKDWFDNDVPFRQLNLITGNVTSTNIIQNGLPEPTTLNSQQLKQNLIPYFNTQTKHVYIIENANVFIELMFRLPQAALICGNGNNRNPSIIKLLQLLEKTGVALHYLGDLDTIGIKIAANTFVKLQQTSIDCFLQLQSINRVNRWVINGVHRDSKRTKHIQLVEPALQLQIDRIHSSGIYVEQEELLNDYCQLIEQQLATTT</sequence>